<dbReference type="EMBL" id="VASG01000001">
    <property type="protein sequence ID" value="TLP78683.1"/>
    <property type="molecule type" value="Genomic_DNA"/>
</dbReference>
<accession>A0A5R9AJF3</accession>
<protein>
    <submittedName>
        <fullName evidence="2">Uncharacterized protein</fullName>
    </submittedName>
</protein>
<evidence type="ECO:0000256" key="1">
    <source>
        <dbReference type="SAM" id="MobiDB-lite"/>
    </source>
</evidence>
<evidence type="ECO:0000313" key="3">
    <source>
        <dbReference type="Proteomes" id="UP000307510"/>
    </source>
</evidence>
<gene>
    <name evidence="2" type="ORF">FEA48_05645</name>
</gene>
<dbReference type="Proteomes" id="UP000307510">
    <property type="component" value="Unassembled WGS sequence"/>
</dbReference>
<reference evidence="3" key="2">
    <citation type="submission" date="2019-06" db="EMBL/GenBank/DDBJ databases">
        <title>AzeR, a transcriptional regulator that responds to azelaic acid in Pseudomonas nitroreducens.</title>
        <authorList>
            <person name="Bez C."/>
            <person name="Javvadi S.G."/>
            <person name="Bertani I."/>
            <person name="Devescovi G."/>
            <person name="Studholme D.J."/>
            <person name="Geller A."/>
            <person name="Levy A."/>
            <person name="Venturi V."/>
        </authorList>
    </citation>
    <scope>NUCLEOTIDE SEQUENCE [LARGE SCALE GENOMIC DNA]</scope>
    <source>
        <strain evidence="3">DSM 9128</strain>
    </source>
</reference>
<organism evidence="2 3">
    <name type="scientific">Pseudomonas nitroreducens</name>
    <dbReference type="NCBI Taxonomy" id="46680"/>
    <lineage>
        <taxon>Bacteria</taxon>
        <taxon>Pseudomonadati</taxon>
        <taxon>Pseudomonadota</taxon>
        <taxon>Gammaproteobacteria</taxon>
        <taxon>Pseudomonadales</taxon>
        <taxon>Pseudomonadaceae</taxon>
        <taxon>Pseudomonas</taxon>
    </lineage>
</organism>
<comment type="caution">
    <text evidence="2">The sequence shown here is derived from an EMBL/GenBank/DDBJ whole genome shotgun (WGS) entry which is preliminary data.</text>
</comment>
<proteinExistence type="predicted"/>
<reference evidence="2 3" key="1">
    <citation type="submission" date="2019-05" db="EMBL/GenBank/DDBJ databases">
        <authorList>
            <person name="Moore K."/>
            <person name="O'Neill P."/>
            <person name="Farbos A."/>
            <person name="Studholme D.J."/>
        </authorList>
    </citation>
    <scope>NUCLEOTIDE SEQUENCE [LARGE SCALE GENOMIC DNA]</scope>
    <source>
        <strain evidence="2 3">DSM 9128</strain>
    </source>
</reference>
<feature type="region of interest" description="Disordered" evidence="1">
    <location>
        <begin position="65"/>
        <end position="93"/>
    </location>
</feature>
<feature type="compositionally biased region" description="Gly residues" evidence="1">
    <location>
        <begin position="66"/>
        <end position="93"/>
    </location>
</feature>
<evidence type="ECO:0000313" key="2">
    <source>
        <dbReference type="EMBL" id="TLP78683.1"/>
    </source>
</evidence>
<name>A0A5R9AJF3_PSENT</name>
<sequence>MHQRRHNTYLADTKFFETPTPPAGLLRADFSMSHGVSMLSKLTKAALLTTLVLLSGCWPFFPPFGGPGGGGHRGGGNHGDGGHGGGPGFESRR</sequence>
<dbReference type="AlphaFoldDB" id="A0A5R9AJF3"/>